<evidence type="ECO:0000313" key="3">
    <source>
        <dbReference type="Proteomes" id="UP000663873"/>
    </source>
</evidence>
<comment type="caution">
    <text evidence="2">The sequence shown here is derived from an EMBL/GenBank/DDBJ whole genome shotgun (WGS) entry which is preliminary data.</text>
</comment>
<keyword evidence="3" id="KW-1185">Reference proteome</keyword>
<name>A0A821ZPL9_9BILA</name>
<feature type="compositionally biased region" description="Basic and acidic residues" evidence="1">
    <location>
        <begin position="7"/>
        <end position="17"/>
    </location>
</feature>
<dbReference type="AlphaFoldDB" id="A0A821ZPL9"/>
<reference evidence="2" key="1">
    <citation type="submission" date="2021-02" db="EMBL/GenBank/DDBJ databases">
        <authorList>
            <person name="Nowell W R."/>
        </authorList>
    </citation>
    <scope>NUCLEOTIDE SEQUENCE</scope>
</reference>
<organism evidence="2 3">
    <name type="scientific">Rotaria socialis</name>
    <dbReference type="NCBI Taxonomy" id="392032"/>
    <lineage>
        <taxon>Eukaryota</taxon>
        <taxon>Metazoa</taxon>
        <taxon>Spiralia</taxon>
        <taxon>Gnathifera</taxon>
        <taxon>Rotifera</taxon>
        <taxon>Eurotatoria</taxon>
        <taxon>Bdelloidea</taxon>
        <taxon>Philodinida</taxon>
        <taxon>Philodinidae</taxon>
        <taxon>Rotaria</taxon>
    </lineage>
</organism>
<dbReference type="Proteomes" id="UP000663873">
    <property type="component" value="Unassembled WGS sequence"/>
</dbReference>
<feature type="region of interest" description="Disordered" evidence="1">
    <location>
        <begin position="1"/>
        <end position="26"/>
    </location>
</feature>
<protein>
    <submittedName>
        <fullName evidence="2">Uncharacterized protein</fullName>
    </submittedName>
</protein>
<sequence length="62" mass="7181">NTNDDNPNDKEDNVNEDMKDDIDDGDDDGQSTLVAFDLLNSLIYSTFDIESYKRRLSIFFKQ</sequence>
<dbReference type="EMBL" id="CAJOBP010105393">
    <property type="protein sequence ID" value="CAF4987701.1"/>
    <property type="molecule type" value="Genomic_DNA"/>
</dbReference>
<proteinExistence type="predicted"/>
<gene>
    <name evidence="2" type="ORF">UJA718_LOCUS49642</name>
</gene>
<evidence type="ECO:0000256" key="1">
    <source>
        <dbReference type="SAM" id="MobiDB-lite"/>
    </source>
</evidence>
<feature type="non-terminal residue" evidence="2">
    <location>
        <position position="1"/>
    </location>
</feature>
<accession>A0A821ZPL9</accession>
<evidence type="ECO:0000313" key="2">
    <source>
        <dbReference type="EMBL" id="CAF4987701.1"/>
    </source>
</evidence>